<sequence length="305" mass="34142">MNKTDRSALLSRWIKPSSDTEKDQQDRAERMVREAFSAHPAFRSTDYRIYAKGSYRNNTNVRLDSDVDIVIELHECLYYDWAPNVTPSNPAPTPYTGSWTKEKWRGEVLAAITQKFGAADVDGTGNIAINVAAKSGSRPSIDIVPSFLYKQYSDTARSASLDRTGSCVWASDGKKIVNWPQQQADNGIAKNTATGGRYKYFVRALKNAENVLAAAGTIVEMPSYFMECLVYNVDDATLMSGRDLDQGFKAMLQALHQRLGNEADDRMLEPNEIKYLFHSTQKWTVAMGLELVISTWNYLGYGDDA</sequence>
<dbReference type="SUPFAM" id="SSF81301">
    <property type="entry name" value="Nucleotidyltransferase"/>
    <property type="match status" value="1"/>
</dbReference>
<dbReference type="RefSeq" id="WP_133161161.1">
    <property type="nucleotide sequence ID" value="NZ_MPZN01000030.1"/>
</dbReference>
<keyword evidence="7" id="KW-1185">Reference proteome</keyword>
<dbReference type="EMBL" id="MPZN01000030">
    <property type="protein sequence ID" value="PPL18644.1"/>
    <property type="molecule type" value="Genomic_DNA"/>
</dbReference>
<accession>A0ABX5AVT8</accession>
<keyword evidence="1" id="KW-0808">Transferase</keyword>
<keyword evidence="4" id="KW-0051">Antiviral defense</keyword>
<comment type="caution">
    <text evidence="6">The sequence shown here is derived from an EMBL/GenBank/DDBJ whole genome shotgun (WGS) entry which is preliminary data.</text>
</comment>
<feature type="domain" description="cGAS/DncV-like nucleotidyltransferase C-terminal helical" evidence="5">
    <location>
        <begin position="185"/>
        <end position="299"/>
    </location>
</feature>
<reference evidence="6 7" key="1">
    <citation type="journal article" date="2008" name="Int. J. Syst. Evol. Microbiol.">
        <title>Leifsonia pindariensis sp. nov., isolated from the Pindari glacier of the Indian Himalayas, and emended description of the genus Leifsonia.</title>
        <authorList>
            <person name="Reddy G.S."/>
            <person name="Prabagaran S.R."/>
            <person name="Shivaji S."/>
        </authorList>
    </citation>
    <scope>NUCLEOTIDE SEQUENCE [LARGE SCALE GENOMIC DNA]</scope>
    <source>
        <strain evidence="6 7">PON 10</strain>
    </source>
</reference>
<evidence type="ECO:0000313" key="7">
    <source>
        <dbReference type="Proteomes" id="UP000237755"/>
    </source>
</evidence>
<evidence type="ECO:0000259" key="5">
    <source>
        <dbReference type="Pfam" id="PF26305"/>
    </source>
</evidence>
<dbReference type="InterPro" id="IPR058909">
    <property type="entry name" value="CD_NTase_C"/>
</dbReference>
<evidence type="ECO:0000256" key="3">
    <source>
        <dbReference type="ARBA" id="ARBA00022741"/>
    </source>
</evidence>
<keyword evidence="3" id="KW-0547">Nucleotide-binding</keyword>
<protein>
    <recommendedName>
        <fullName evidence="5">cGAS/DncV-like nucleotidyltransferase C-terminal helical domain-containing protein</fullName>
    </recommendedName>
</protein>
<evidence type="ECO:0000256" key="1">
    <source>
        <dbReference type="ARBA" id="ARBA00022679"/>
    </source>
</evidence>
<dbReference type="Proteomes" id="UP000237755">
    <property type="component" value="Unassembled WGS sequence"/>
</dbReference>
<keyword evidence="2" id="KW-0548">Nucleotidyltransferase</keyword>
<organism evidence="6 7">
    <name type="scientific">Microterricola pindariensis</name>
    <dbReference type="NCBI Taxonomy" id="478010"/>
    <lineage>
        <taxon>Bacteria</taxon>
        <taxon>Bacillati</taxon>
        <taxon>Actinomycetota</taxon>
        <taxon>Actinomycetes</taxon>
        <taxon>Micrococcales</taxon>
        <taxon>Microbacteriaceae</taxon>
        <taxon>Microterricola</taxon>
    </lineage>
</organism>
<evidence type="ECO:0000313" key="6">
    <source>
        <dbReference type="EMBL" id="PPL18644.1"/>
    </source>
</evidence>
<name>A0ABX5AVT8_9MICO</name>
<proteinExistence type="predicted"/>
<gene>
    <name evidence="6" type="ORF">GY24_10220</name>
</gene>
<dbReference type="InterPro" id="IPR043519">
    <property type="entry name" value="NT_sf"/>
</dbReference>
<evidence type="ECO:0000256" key="2">
    <source>
        <dbReference type="ARBA" id="ARBA00022695"/>
    </source>
</evidence>
<dbReference type="Pfam" id="PF26305">
    <property type="entry name" value="CD_NTase_C"/>
    <property type="match status" value="1"/>
</dbReference>
<evidence type="ECO:0000256" key="4">
    <source>
        <dbReference type="ARBA" id="ARBA00023118"/>
    </source>
</evidence>